<accession>A0A841EH93</accession>
<dbReference type="RefSeq" id="WP_184132383.1">
    <property type="nucleotide sequence ID" value="NZ_JACHKT010000007.1"/>
</dbReference>
<sequence length="590" mass="66974">MENITRKSFLQQCFGLGTLALLSPMIGHAQYINTSEENFYQQIVRANNKEVARLLTVFSTDITEIKRRLGFDLSNLAAAYCEVKSDYYQKRELVVAMTKIIRFLKKAQQEDGTLNLGNLASPPDTAFILDPLCIATTLLKQNASPALSELLSLLKEFILKAGESLRVGGIHTPNHRWVVSAALAQINALFPNKAYVARIDEWLSENIYIDGDGHFLERSMIYSEVTDRCLITIARLLKRPALLTSVRKNLHLTYFYMEANGDLVTNDSRRQDQFMTVNALPFYHDYRYLAIHDNNAEFAAITKFIENVKGFDEKILVDLLPYCLEEPLYLKPLPAVQNPSVHFEKFFKTTNLVRIRRNDTTSTIFGGADFPVVIASGRSTNPTFFTFRKGEAILKYMRFSTDFFSTGYFRSKGITYKDGKYILHQSIEAPYYQPLPKQFKKANGDYKHAPSTDGRFWNKMDFANRPKSNIKTIDTSISIEEKNGLHELTFTSKGSEGVSVTIELCFKEGGQLTGVKEIENSPNNYFFEGETASYRFGKDSIDFGSGIKKHSKIKGLEGEMYSSHFGSLKMDGIFVYLTGTTPFEHRMTIS</sequence>
<evidence type="ECO:0008006" key="3">
    <source>
        <dbReference type="Google" id="ProtNLM"/>
    </source>
</evidence>
<dbReference type="AlphaFoldDB" id="A0A841EH93"/>
<name>A0A841EH93_9BACT</name>
<protein>
    <recommendedName>
        <fullName evidence="3">Heparinase II/III-like protein</fullName>
    </recommendedName>
</protein>
<evidence type="ECO:0000313" key="2">
    <source>
        <dbReference type="Proteomes" id="UP000524404"/>
    </source>
</evidence>
<organism evidence="1 2">
    <name type="scientific">Arcicella rosea</name>
    <dbReference type="NCBI Taxonomy" id="502909"/>
    <lineage>
        <taxon>Bacteria</taxon>
        <taxon>Pseudomonadati</taxon>
        <taxon>Bacteroidota</taxon>
        <taxon>Cytophagia</taxon>
        <taxon>Cytophagales</taxon>
        <taxon>Flectobacillaceae</taxon>
        <taxon>Arcicella</taxon>
    </lineage>
</organism>
<dbReference type="Gene3D" id="1.50.10.100">
    <property type="entry name" value="Chondroitin AC/alginate lyase"/>
    <property type="match status" value="1"/>
</dbReference>
<dbReference type="InterPro" id="IPR008929">
    <property type="entry name" value="Chondroitin_lyas"/>
</dbReference>
<dbReference type="Proteomes" id="UP000524404">
    <property type="component" value="Unassembled WGS sequence"/>
</dbReference>
<keyword evidence="2" id="KW-1185">Reference proteome</keyword>
<evidence type="ECO:0000313" key="1">
    <source>
        <dbReference type="EMBL" id="MBB6002752.1"/>
    </source>
</evidence>
<dbReference type="EMBL" id="JACHKT010000007">
    <property type="protein sequence ID" value="MBB6002752.1"/>
    <property type="molecule type" value="Genomic_DNA"/>
</dbReference>
<reference evidence="1 2" key="1">
    <citation type="submission" date="2020-08" db="EMBL/GenBank/DDBJ databases">
        <title>Functional genomics of gut bacteria from endangered species of beetles.</title>
        <authorList>
            <person name="Carlos-Shanley C."/>
        </authorList>
    </citation>
    <scope>NUCLEOTIDE SEQUENCE [LARGE SCALE GENOMIC DNA]</scope>
    <source>
        <strain evidence="1 2">S00070</strain>
    </source>
</reference>
<proteinExistence type="predicted"/>
<gene>
    <name evidence="1" type="ORF">HNP25_001404</name>
</gene>
<comment type="caution">
    <text evidence="1">The sequence shown here is derived from an EMBL/GenBank/DDBJ whole genome shotgun (WGS) entry which is preliminary data.</text>
</comment>